<dbReference type="AlphaFoldDB" id="A0A0K2V575"/>
<name>A0A0K2V575_LEPSM</name>
<organism evidence="2">
    <name type="scientific">Lepeophtheirus salmonis</name>
    <name type="common">Salmon louse</name>
    <name type="synonym">Caligus salmonis</name>
    <dbReference type="NCBI Taxonomy" id="72036"/>
    <lineage>
        <taxon>Eukaryota</taxon>
        <taxon>Metazoa</taxon>
        <taxon>Ecdysozoa</taxon>
        <taxon>Arthropoda</taxon>
        <taxon>Crustacea</taxon>
        <taxon>Multicrustacea</taxon>
        <taxon>Hexanauplia</taxon>
        <taxon>Copepoda</taxon>
        <taxon>Siphonostomatoida</taxon>
        <taxon>Caligidae</taxon>
        <taxon>Lepeophtheirus</taxon>
    </lineage>
</organism>
<feature type="non-terminal residue" evidence="2">
    <location>
        <position position="1"/>
    </location>
</feature>
<accession>A0A0K2V575</accession>
<evidence type="ECO:0000313" key="2">
    <source>
        <dbReference type="EMBL" id="CDW45644.1"/>
    </source>
</evidence>
<keyword evidence="1" id="KW-1133">Transmembrane helix</keyword>
<dbReference type="EMBL" id="HACA01028283">
    <property type="protein sequence ID" value="CDW45644.1"/>
    <property type="molecule type" value="Transcribed_RNA"/>
</dbReference>
<keyword evidence="1" id="KW-0472">Membrane</keyword>
<sequence>KFYSLYYSVSSIFFKKNYKITHFLCILELNSFSYLAFTTTTSIIILNSSIIDSESLAVHSLYVAFHSDVT</sequence>
<proteinExistence type="predicted"/>
<protein>
    <submittedName>
        <fullName evidence="2">Uncharacterized protein</fullName>
    </submittedName>
</protein>
<evidence type="ECO:0000256" key="1">
    <source>
        <dbReference type="SAM" id="Phobius"/>
    </source>
</evidence>
<feature type="transmembrane region" description="Helical" evidence="1">
    <location>
        <begin position="20"/>
        <end position="46"/>
    </location>
</feature>
<reference evidence="2" key="1">
    <citation type="submission" date="2014-05" db="EMBL/GenBank/DDBJ databases">
        <authorList>
            <person name="Chronopoulou M."/>
        </authorList>
    </citation>
    <scope>NUCLEOTIDE SEQUENCE</scope>
    <source>
        <tissue evidence="2">Whole organism</tissue>
    </source>
</reference>
<keyword evidence="1" id="KW-0812">Transmembrane</keyword>